<organism evidence="1 2">
    <name type="scientific">Desulfobotulus alkaliphilus</name>
    <dbReference type="NCBI Taxonomy" id="622671"/>
    <lineage>
        <taxon>Bacteria</taxon>
        <taxon>Pseudomonadati</taxon>
        <taxon>Thermodesulfobacteriota</taxon>
        <taxon>Desulfobacteria</taxon>
        <taxon>Desulfobacterales</taxon>
        <taxon>Desulfobacteraceae</taxon>
        <taxon>Desulfobotulus</taxon>
    </lineage>
</organism>
<evidence type="ECO:0000313" key="2">
    <source>
        <dbReference type="Proteomes" id="UP000318307"/>
    </source>
</evidence>
<dbReference type="EMBL" id="VLLC01000006">
    <property type="protein sequence ID" value="TWI74197.1"/>
    <property type="molecule type" value="Genomic_DNA"/>
</dbReference>
<dbReference type="AlphaFoldDB" id="A0A562RYK7"/>
<dbReference type="Proteomes" id="UP000318307">
    <property type="component" value="Unassembled WGS sequence"/>
</dbReference>
<reference evidence="1 2" key="1">
    <citation type="submission" date="2019-07" db="EMBL/GenBank/DDBJ databases">
        <title>Genome sequencing of 100 strains of the haloalkaliphilic chemolithoautotrophic sulfur-oxidizing bacterium Thioalkalivibrio.</title>
        <authorList>
            <person name="Muyzer G."/>
        </authorList>
    </citation>
    <scope>NUCLEOTIDE SEQUENCE [LARGE SCALE GENOMIC DNA]</scope>
    <source>
        <strain evidence="1 2">ASO4-4</strain>
    </source>
</reference>
<comment type="caution">
    <text evidence="1">The sequence shown here is derived from an EMBL/GenBank/DDBJ whole genome shotgun (WGS) entry which is preliminary data.</text>
</comment>
<sequence length="181" mass="20715">MENFVKIMKQMSTAISGCISNDLGLPALTLIYCSIDIVSYLNKEDDEGNKAYFTKWVDIYLIPKLEGDVTSIDIYASRCGIVHRMSSESDLSSKGKARQIVYTMGKKAINIQDQIDKNDKEHLYTTLHIDELFDAFMQAVEKFRSDLIKNDEKKVIAVKRAKRVYGYCNVDKDQEYDITIT</sequence>
<name>A0A562RYK7_9BACT</name>
<gene>
    <name evidence="1" type="ORF">LZ24_01137</name>
</gene>
<accession>A0A562RYK7</accession>
<evidence type="ECO:0000313" key="1">
    <source>
        <dbReference type="EMBL" id="TWI74197.1"/>
    </source>
</evidence>
<dbReference type="OrthoDB" id="5540937at2"/>
<dbReference type="RefSeq" id="WP_144683228.1">
    <property type="nucleotide sequence ID" value="NZ_VLLC01000006.1"/>
</dbReference>
<keyword evidence="2" id="KW-1185">Reference proteome</keyword>
<proteinExistence type="predicted"/>
<protein>
    <submittedName>
        <fullName evidence="1">Uncharacterized protein</fullName>
    </submittedName>
</protein>